<proteinExistence type="predicted"/>
<sequence>MIKTFVKKPVKVQAVQWTGDNYEEMADFVGHISFPYSFDKDSVIIETLEGNHHARKGDWIIRGVNGEYYPCKPDIFDKTYEEVTHD</sequence>
<dbReference type="EMBL" id="BK015930">
    <property type="protein sequence ID" value="DAF85769.1"/>
    <property type="molecule type" value="Genomic_DNA"/>
</dbReference>
<reference evidence="1" key="1">
    <citation type="journal article" date="2021" name="Proc. Natl. Acad. Sci. U.S.A.">
        <title>A Catalog of Tens of Thousands of Viruses from Human Metagenomes Reveals Hidden Associations with Chronic Diseases.</title>
        <authorList>
            <person name="Tisza M.J."/>
            <person name="Buck C.B."/>
        </authorList>
    </citation>
    <scope>NUCLEOTIDE SEQUENCE</scope>
    <source>
        <strain evidence="1">CtWT735</strain>
    </source>
</reference>
<protein>
    <submittedName>
        <fullName evidence="1">PGDYG protein</fullName>
    </submittedName>
</protein>
<name>A0A8S5TU79_9CAUD</name>
<accession>A0A8S5TU79</accession>
<organism evidence="1">
    <name type="scientific">Siphoviridae sp. ctWT735</name>
    <dbReference type="NCBI Taxonomy" id="2825538"/>
    <lineage>
        <taxon>Viruses</taxon>
        <taxon>Duplodnaviria</taxon>
        <taxon>Heunggongvirae</taxon>
        <taxon>Uroviricota</taxon>
        <taxon>Caudoviricetes</taxon>
    </lineage>
</organism>
<evidence type="ECO:0000313" key="1">
    <source>
        <dbReference type="EMBL" id="DAF85769.1"/>
    </source>
</evidence>